<evidence type="ECO:0000256" key="1">
    <source>
        <dbReference type="ARBA" id="ARBA00022490"/>
    </source>
</evidence>
<feature type="domain" description="Ribosomal RNA adenine methylase transferase N-terminal" evidence="9">
    <location>
        <begin position="17"/>
        <end position="199"/>
    </location>
</feature>
<dbReference type="CDD" id="cd02440">
    <property type="entry name" value="AdoMet_MTases"/>
    <property type="match status" value="1"/>
</dbReference>
<keyword evidence="6 7" id="KW-0694">RNA-binding</keyword>
<accession>A0A1G2CV03</accession>
<evidence type="ECO:0000256" key="4">
    <source>
        <dbReference type="ARBA" id="ARBA00022679"/>
    </source>
</evidence>
<dbReference type="PANTHER" id="PTHR11727:SF7">
    <property type="entry name" value="DIMETHYLADENOSINE TRANSFERASE-RELATED"/>
    <property type="match status" value="1"/>
</dbReference>
<evidence type="ECO:0000256" key="6">
    <source>
        <dbReference type="ARBA" id="ARBA00022884"/>
    </source>
</evidence>
<dbReference type="InterPro" id="IPR020598">
    <property type="entry name" value="rRNA_Ade_methylase_Trfase_N"/>
</dbReference>
<dbReference type="InterPro" id="IPR020596">
    <property type="entry name" value="rRNA_Ade_Mease_Trfase_CS"/>
</dbReference>
<evidence type="ECO:0000313" key="10">
    <source>
        <dbReference type="EMBL" id="OGZ04328.1"/>
    </source>
</evidence>
<keyword evidence="4 7" id="KW-0808">Transferase</keyword>
<keyword evidence="2 7" id="KW-0698">rRNA processing</keyword>
<dbReference type="InterPro" id="IPR011530">
    <property type="entry name" value="rRNA_adenine_dimethylase"/>
</dbReference>
<feature type="binding site" evidence="7 8">
    <location>
        <position position="10"/>
    </location>
    <ligand>
        <name>S-adenosyl-L-methionine</name>
        <dbReference type="ChEBI" id="CHEBI:59789"/>
    </ligand>
</feature>
<dbReference type="EC" id="2.1.1.182" evidence="7"/>
<keyword evidence="3 7" id="KW-0489">Methyltransferase</keyword>
<dbReference type="SMART" id="SM00650">
    <property type="entry name" value="rADc"/>
    <property type="match status" value="1"/>
</dbReference>
<feature type="binding site" evidence="7 8">
    <location>
        <position position="37"/>
    </location>
    <ligand>
        <name>S-adenosyl-L-methionine</name>
        <dbReference type="ChEBI" id="CHEBI:59789"/>
    </ligand>
</feature>
<feature type="binding site" evidence="7 8">
    <location>
        <position position="86"/>
    </location>
    <ligand>
        <name>S-adenosyl-L-methionine</name>
        <dbReference type="ChEBI" id="CHEBI:59789"/>
    </ligand>
</feature>
<dbReference type="GO" id="GO:0003723">
    <property type="term" value="F:RNA binding"/>
    <property type="evidence" value="ECO:0007669"/>
    <property type="project" value="UniProtKB-UniRule"/>
</dbReference>
<dbReference type="GO" id="GO:0052908">
    <property type="term" value="F:16S rRNA (adenine(1518)-N(6)/adenine(1519)-N(6))-dimethyltransferase activity"/>
    <property type="evidence" value="ECO:0007669"/>
    <property type="project" value="UniProtKB-EC"/>
</dbReference>
<evidence type="ECO:0000313" key="11">
    <source>
        <dbReference type="Proteomes" id="UP000178841"/>
    </source>
</evidence>
<dbReference type="InterPro" id="IPR029063">
    <property type="entry name" value="SAM-dependent_MTases_sf"/>
</dbReference>
<keyword evidence="1 7" id="KW-0963">Cytoplasm</keyword>
<reference evidence="10 11" key="1">
    <citation type="journal article" date="2016" name="Nat. Commun.">
        <title>Thousands of microbial genomes shed light on interconnected biogeochemical processes in an aquifer system.</title>
        <authorList>
            <person name="Anantharaman K."/>
            <person name="Brown C.T."/>
            <person name="Hug L.A."/>
            <person name="Sharon I."/>
            <person name="Castelle C.J."/>
            <person name="Probst A.J."/>
            <person name="Thomas B.C."/>
            <person name="Singh A."/>
            <person name="Wilkins M.J."/>
            <person name="Karaoz U."/>
            <person name="Brodie E.L."/>
            <person name="Williams K.H."/>
            <person name="Hubbard S.S."/>
            <person name="Banfield J.F."/>
        </authorList>
    </citation>
    <scope>NUCLEOTIDE SEQUENCE [LARGE SCALE GENOMIC DNA]</scope>
</reference>
<dbReference type="PROSITE" id="PS51689">
    <property type="entry name" value="SAM_RNA_A_N6_MT"/>
    <property type="match status" value="1"/>
</dbReference>
<feature type="binding site" evidence="7 8">
    <location>
        <position position="107"/>
    </location>
    <ligand>
        <name>S-adenosyl-L-methionine</name>
        <dbReference type="ChEBI" id="CHEBI:59789"/>
    </ligand>
</feature>
<evidence type="ECO:0000256" key="3">
    <source>
        <dbReference type="ARBA" id="ARBA00022603"/>
    </source>
</evidence>
<name>A0A1G2CV03_9BACT</name>
<dbReference type="NCBIfam" id="TIGR00755">
    <property type="entry name" value="ksgA"/>
    <property type="match status" value="1"/>
</dbReference>
<evidence type="ECO:0000256" key="5">
    <source>
        <dbReference type="ARBA" id="ARBA00022691"/>
    </source>
</evidence>
<dbReference type="SUPFAM" id="SSF53335">
    <property type="entry name" value="S-adenosyl-L-methionine-dependent methyltransferases"/>
    <property type="match status" value="1"/>
</dbReference>
<dbReference type="InterPro" id="IPR023165">
    <property type="entry name" value="rRNA_Ade_diMease-like_C"/>
</dbReference>
<evidence type="ECO:0000256" key="8">
    <source>
        <dbReference type="PROSITE-ProRule" id="PRU01026"/>
    </source>
</evidence>
<dbReference type="HAMAP" id="MF_00607">
    <property type="entry name" value="16SrRNA_methyltr_A"/>
    <property type="match status" value="1"/>
</dbReference>
<feature type="binding site" evidence="7 8">
    <location>
        <position position="12"/>
    </location>
    <ligand>
        <name>S-adenosyl-L-methionine</name>
        <dbReference type="ChEBI" id="CHEBI:59789"/>
    </ligand>
</feature>
<dbReference type="AlphaFoldDB" id="A0A1G2CV03"/>
<dbReference type="Proteomes" id="UP000178841">
    <property type="component" value="Unassembled WGS sequence"/>
</dbReference>
<comment type="similarity">
    <text evidence="7">Belongs to the class I-like SAM-binding methyltransferase superfamily. rRNA adenine N(6)-methyltransferase family. RsmA subfamily.</text>
</comment>
<dbReference type="Gene3D" id="1.10.8.100">
    <property type="entry name" value="Ribosomal RNA adenine dimethylase-like, domain 2"/>
    <property type="match status" value="1"/>
</dbReference>
<comment type="caution">
    <text evidence="10">The sequence shown here is derived from an EMBL/GenBank/DDBJ whole genome shotgun (WGS) entry which is preliminary data.</text>
</comment>
<sequence>MKAKKSLGQNFLKSKKVLFNMVKASEVKTGGIVLEIGPGKGALTEKLLSVGAQVVAIEKDTRLIPYLKEKFSVETKNGQLVIVEDDVLNFNFTSLLLTPNSYKVVANIPYYITGKLIRFFLENEYPPSSMTLLLQKEVAERIVARPNSHVSRASDKKESLLSISVKIYGEPKYYGKVSKKYFSPQPKVDSAIISIKNIHSPFKNRGEHDLFFKIIRAGFTHKRKVLISNLSQIFPKEKIAGAFKKCDINEKSRAENLSVEKWRCLMNKY</sequence>
<protein>
    <recommendedName>
        <fullName evidence="7">Ribosomal RNA small subunit methyltransferase A</fullName>
        <ecNumber evidence="7">2.1.1.182</ecNumber>
    </recommendedName>
    <alternativeName>
        <fullName evidence="7">16S rRNA (adenine(1518)-N(6)/adenine(1519)-N(6))-dimethyltransferase</fullName>
    </alternativeName>
    <alternativeName>
        <fullName evidence="7">16S rRNA dimethyladenosine transferase</fullName>
    </alternativeName>
    <alternativeName>
        <fullName evidence="7">16S rRNA dimethylase</fullName>
    </alternativeName>
    <alternativeName>
        <fullName evidence="7">S-adenosylmethionine-6-N', N'-adenosyl(rRNA) dimethyltransferase</fullName>
    </alternativeName>
</protein>
<keyword evidence="5 7" id="KW-0949">S-adenosyl-L-methionine</keyword>
<dbReference type="EMBL" id="MHLH01000008">
    <property type="protein sequence ID" value="OGZ04328.1"/>
    <property type="molecule type" value="Genomic_DNA"/>
</dbReference>
<evidence type="ECO:0000259" key="9">
    <source>
        <dbReference type="SMART" id="SM00650"/>
    </source>
</evidence>
<dbReference type="PROSITE" id="PS01131">
    <property type="entry name" value="RRNA_A_DIMETH"/>
    <property type="match status" value="1"/>
</dbReference>
<gene>
    <name evidence="7" type="primary">rsmA</name>
    <name evidence="7" type="synonym">ksgA</name>
    <name evidence="10" type="ORF">A2648_01110</name>
</gene>
<organism evidence="10 11">
    <name type="scientific">Candidatus Lloydbacteria bacterium RIFCSPHIGHO2_01_FULL_41_20</name>
    <dbReference type="NCBI Taxonomy" id="1798657"/>
    <lineage>
        <taxon>Bacteria</taxon>
        <taxon>Candidatus Lloydiibacteriota</taxon>
    </lineage>
</organism>
<proteinExistence type="inferred from homology"/>
<dbReference type="Gene3D" id="3.40.50.150">
    <property type="entry name" value="Vaccinia Virus protein VP39"/>
    <property type="match status" value="1"/>
</dbReference>
<dbReference type="STRING" id="1798657.A2648_01110"/>
<feature type="binding site" evidence="7 8">
    <location>
        <position position="58"/>
    </location>
    <ligand>
        <name>S-adenosyl-L-methionine</name>
        <dbReference type="ChEBI" id="CHEBI:59789"/>
    </ligand>
</feature>
<dbReference type="GO" id="GO:0005829">
    <property type="term" value="C:cytosol"/>
    <property type="evidence" value="ECO:0007669"/>
    <property type="project" value="TreeGrafter"/>
</dbReference>
<evidence type="ECO:0000256" key="2">
    <source>
        <dbReference type="ARBA" id="ARBA00022552"/>
    </source>
</evidence>
<comment type="subcellular location">
    <subcellularLocation>
        <location evidence="7">Cytoplasm</location>
    </subcellularLocation>
</comment>
<dbReference type="PANTHER" id="PTHR11727">
    <property type="entry name" value="DIMETHYLADENOSINE TRANSFERASE"/>
    <property type="match status" value="1"/>
</dbReference>
<dbReference type="Pfam" id="PF00398">
    <property type="entry name" value="RrnaAD"/>
    <property type="match status" value="1"/>
</dbReference>
<dbReference type="InterPro" id="IPR001737">
    <property type="entry name" value="KsgA/Erm"/>
</dbReference>
<comment type="function">
    <text evidence="7">Specifically dimethylates two adjacent adenosines (A1518 and A1519) in the loop of a conserved hairpin near the 3'-end of 16S rRNA in the 30S particle. May play a critical role in biogenesis of 30S subunits.</text>
</comment>
<evidence type="ECO:0000256" key="7">
    <source>
        <dbReference type="HAMAP-Rule" id="MF_00607"/>
    </source>
</evidence>
<comment type="catalytic activity">
    <reaction evidence="7">
        <text>adenosine(1518)/adenosine(1519) in 16S rRNA + 4 S-adenosyl-L-methionine = N(6)-dimethyladenosine(1518)/N(6)-dimethyladenosine(1519) in 16S rRNA + 4 S-adenosyl-L-homocysteine + 4 H(+)</text>
        <dbReference type="Rhea" id="RHEA:19609"/>
        <dbReference type="Rhea" id="RHEA-COMP:10232"/>
        <dbReference type="Rhea" id="RHEA-COMP:10233"/>
        <dbReference type="ChEBI" id="CHEBI:15378"/>
        <dbReference type="ChEBI" id="CHEBI:57856"/>
        <dbReference type="ChEBI" id="CHEBI:59789"/>
        <dbReference type="ChEBI" id="CHEBI:74411"/>
        <dbReference type="ChEBI" id="CHEBI:74493"/>
        <dbReference type="EC" id="2.1.1.182"/>
    </reaction>
</comment>